<dbReference type="Pfam" id="PF09228">
    <property type="entry name" value="Prok-TraM"/>
    <property type="match status" value="1"/>
</dbReference>
<dbReference type="Gene3D" id="1.10.287.160">
    <property type="entry name" value="HR1 repeat"/>
    <property type="match status" value="1"/>
</dbReference>
<evidence type="ECO:0000313" key="2">
    <source>
        <dbReference type="Proteomes" id="UP000231987"/>
    </source>
</evidence>
<name>A0A2J0YXS7_RHIML</name>
<dbReference type="AlphaFoldDB" id="A0A2J0YXS7"/>
<accession>A0A2J0YXS7</accession>
<protein>
    <submittedName>
        <fullName evidence="1">Conjugal transfer protein TraM</fullName>
    </submittedName>
</protein>
<evidence type="ECO:0000313" key="1">
    <source>
        <dbReference type="EMBL" id="PJR13073.1"/>
    </source>
</evidence>
<gene>
    <name evidence="1" type="ORF">CEJ86_23585</name>
</gene>
<dbReference type="Proteomes" id="UP000231987">
    <property type="component" value="Unassembled WGS sequence"/>
</dbReference>
<sequence>MKDASSSGAKEKIGRQSRCGLMQKSELEVLAVSAILEHRRLLAADQAVYDEWSRASDDPSTSSSVLQTLQDEYIARQKKSEAHQENLSEILDALGYVPDVPFEGDD</sequence>
<reference evidence="1 2" key="1">
    <citation type="submission" date="2017-06" db="EMBL/GenBank/DDBJ databases">
        <title>Ensifer strains isolated from leguminous trees and herbs display diverse denitrification phenotypes with some acting as strong N2O sinks.</title>
        <authorList>
            <person name="Woliy K."/>
            <person name="Mania D."/>
            <person name="Bakken L.R."/>
            <person name="Frostegard A."/>
        </authorList>
    </citation>
    <scope>NUCLEOTIDE SEQUENCE [LARGE SCALE GENOMIC DNA]</scope>
    <source>
        <strain evidence="1 2">AC50a</strain>
    </source>
</reference>
<comment type="caution">
    <text evidence="1">The sequence shown here is derived from an EMBL/GenBank/DDBJ whole genome shotgun (WGS) entry which is preliminary data.</text>
</comment>
<proteinExistence type="predicted"/>
<dbReference type="RefSeq" id="WP_100673674.1">
    <property type="nucleotide sequence ID" value="NZ_JBKOIJ010000003.1"/>
</dbReference>
<dbReference type="GO" id="GO:0045892">
    <property type="term" value="P:negative regulation of DNA-templated transcription"/>
    <property type="evidence" value="ECO:0007669"/>
    <property type="project" value="InterPro"/>
</dbReference>
<dbReference type="InterPro" id="IPR015309">
    <property type="entry name" value="Tscrpt_rep_TraM"/>
</dbReference>
<organism evidence="1 2">
    <name type="scientific">Rhizobium meliloti</name>
    <name type="common">Ensifer meliloti</name>
    <name type="synonym">Sinorhizobium meliloti</name>
    <dbReference type="NCBI Taxonomy" id="382"/>
    <lineage>
        <taxon>Bacteria</taxon>
        <taxon>Pseudomonadati</taxon>
        <taxon>Pseudomonadota</taxon>
        <taxon>Alphaproteobacteria</taxon>
        <taxon>Hyphomicrobiales</taxon>
        <taxon>Rhizobiaceae</taxon>
        <taxon>Sinorhizobium/Ensifer group</taxon>
        <taxon>Sinorhizobium</taxon>
    </lineage>
</organism>
<dbReference type="EMBL" id="NJGD01000012">
    <property type="protein sequence ID" value="PJR13073.1"/>
    <property type="molecule type" value="Genomic_DNA"/>
</dbReference>